<name>A0A3N6UTJ8_9GAMM</name>
<evidence type="ECO:0000313" key="3">
    <source>
        <dbReference type="Proteomes" id="UP000279457"/>
    </source>
</evidence>
<dbReference type="InterPro" id="IPR005063">
    <property type="entry name" value="Transposase_27"/>
</dbReference>
<dbReference type="Pfam" id="PF03400">
    <property type="entry name" value="DDE_Tnp_IS1"/>
    <property type="match status" value="1"/>
</dbReference>
<comment type="caution">
    <text evidence="2">The sequence shown here is derived from an EMBL/GenBank/DDBJ whole genome shotgun (WGS) entry which is preliminary data.</text>
</comment>
<evidence type="ECO:0000256" key="1">
    <source>
        <dbReference type="SAM" id="MobiDB-lite"/>
    </source>
</evidence>
<keyword evidence="3" id="KW-1185">Reference proteome</keyword>
<accession>A0A3N6UTJ8</accession>
<proteinExistence type="predicted"/>
<reference evidence="2 3" key="1">
    <citation type="submission" date="2018-10" db="EMBL/GenBank/DDBJ databases">
        <title>Draft genome sequence for the type isolate of Erwinia psidii, agent causal of bacterial blight in guava (Psidium guajava) and wilt and die-back of Eucalyptus spp.</title>
        <authorList>
            <person name="Hermenegildo P.S."/>
            <person name="Santos S.A."/>
            <person name="Guimaraes L.M.S."/>
            <person name="Vidigal P.M.P."/>
            <person name="Pereira I.C."/>
            <person name="Badel J.L."/>
            <person name="Alfenas-Zerbini P."/>
            <person name="Ferreira M.A.S.V."/>
            <person name="Alfenas A.C."/>
        </authorList>
    </citation>
    <scope>NUCLEOTIDE SEQUENCE [LARGE SCALE GENOMIC DNA]</scope>
    <source>
        <strain evidence="2 3">IBSBF 435</strain>
    </source>
</reference>
<dbReference type="EMBL" id="RHHM01000003">
    <property type="protein sequence ID" value="RQM39279.1"/>
    <property type="molecule type" value="Genomic_DNA"/>
</dbReference>
<dbReference type="GO" id="GO:0006313">
    <property type="term" value="P:DNA transposition"/>
    <property type="evidence" value="ECO:0007669"/>
    <property type="project" value="InterPro"/>
</dbReference>
<dbReference type="GO" id="GO:0004803">
    <property type="term" value="F:transposase activity"/>
    <property type="evidence" value="ECO:0007669"/>
    <property type="project" value="InterPro"/>
</dbReference>
<gene>
    <name evidence="2" type="ORF">EB241_05885</name>
</gene>
<sequence>MSLLSVHSALPPSSPTTTGVAIAGRCRKTGIWPVKFLLSALCDNLRLRTRIKRLARRTICFLRSVKLHAKIVGTFTDNTCSIDWMPYLLRSQGRLIGGSVQGERTLRANSDKVTGKTPGRHPVGA</sequence>
<dbReference type="AlphaFoldDB" id="A0A3N6UTJ8"/>
<feature type="region of interest" description="Disordered" evidence="1">
    <location>
        <begin position="106"/>
        <end position="125"/>
    </location>
</feature>
<organism evidence="2 3">
    <name type="scientific">Erwinia psidii</name>
    <dbReference type="NCBI Taxonomy" id="69224"/>
    <lineage>
        <taxon>Bacteria</taxon>
        <taxon>Pseudomonadati</taxon>
        <taxon>Pseudomonadota</taxon>
        <taxon>Gammaproteobacteria</taxon>
        <taxon>Enterobacterales</taxon>
        <taxon>Erwiniaceae</taxon>
        <taxon>Erwinia</taxon>
    </lineage>
</organism>
<evidence type="ECO:0000313" key="2">
    <source>
        <dbReference type="EMBL" id="RQM39279.1"/>
    </source>
</evidence>
<protein>
    <submittedName>
        <fullName evidence="2">Uncharacterized protein</fullName>
    </submittedName>
</protein>
<dbReference type="GO" id="GO:0003677">
    <property type="term" value="F:DNA binding"/>
    <property type="evidence" value="ECO:0007669"/>
    <property type="project" value="InterPro"/>
</dbReference>
<dbReference type="Proteomes" id="UP000279457">
    <property type="component" value="Unassembled WGS sequence"/>
</dbReference>